<dbReference type="AlphaFoldDB" id="A0A0B4EHV3"/>
<reference evidence="2 3" key="1">
    <citation type="submission" date="2013-08" db="EMBL/GenBank/DDBJ databases">
        <title>An opportunistic ruminal bacterium that causes liver abscesses in cattle.</title>
        <authorList>
            <person name="Benahmed F.H."/>
            <person name="Rasmussen M."/>
            <person name="Harbottle H."/>
            <person name="Soppet D."/>
            <person name="Nagaraja T.G."/>
            <person name="Davidson M."/>
        </authorList>
    </citation>
    <scope>NUCLEOTIDE SEQUENCE [LARGE SCALE GENOMIC DNA]</scope>
    <source>
        <strain evidence="2 3">B35</strain>
    </source>
</reference>
<dbReference type="Proteomes" id="UP000031184">
    <property type="component" value="Unassembled WGS sequence"/>
</dbReference>
<feature type="transmembrane region" description="Helical" evidence="1">
    <location>
        <begin position="37"/>
        <end position="55"/>
    </location>
</feature>
<organism evidence="2 3">
    <name type="scientific">Fusobacterium necrophorum subsp. funduliforme B35</name>
    <dbReference type="NCBI Taxonomy" id="1226633"/>
    <lineage>
        <taxon>Bacteria</taxon>
        <taxon>Fusobacteriati</taxon>
        <taxon>Fusobacteriota</taxon>
        <taxon>Fusobacteriia</taxon>
        <taxon>Fusobacteriales</taxon>
        <taxon>Fusobacteriaceae</taxon>
        <taxon>Fusobacterium</taxon>
    </lineage>
</organism>
<dbReference type="PATRIC" id="fig|1226633.4.peg.1515"/>
<gene>
    <name evidence="2" type="ORF">C095_07525</name>
</gene>
<evidence type="ECO:0000256" key="1">
    <source>
        <dbReference type="SAM" id="Phobius"/>
    </source>
</evidence>
<keyword evidence="1" id="KW-1133">Transmembrane helix</keyword>
<evidence type="ECO:0000313" key="3">
    <source>
        <dbReference type="Proteomes" id="UP000031184"/>
    </source>
</evidence>
<evidence type="ECO:0000313" key="2">
    <source>
        <dbReference type="EMBL" id="KID48931.1"/>
    </source>
</evidence>
<sequence length="93" mass="11444">MFLYHGSPRRKTLCQRASIKKKNEILMGILEILGVRSLKSFFCLRIFMFLFLRIAKKYVHLYKKRLTYRAENDRIVKIKRRREQNETRDYKKT</sequence>
<protein>
    <submittedName>
        <fullName evidence="2">Uncharacterized protein</fullName>
    </submittedName>
</protein>
<comment type="caution">
    <text evidence="2">The sequence shown here is derived from an EMBL/GenBank/DDBJ whole genome shotgun (WGS) entry which is preliminary data.</text>
</comment>
<keyword evidence="1" id="KW-0812">Transmembrane</keyword>
<proteinExistence type="predicted"/>
<keyword evidence="1" id="KW-0472">Membrane</keyword>
<accession>A0A0B4EHV3</accession>
<name>A0A0B4EHV3_9FUSO</name>
<dbReference type="EMBL" id="AUZI01000019">
    <property type="protein sequence ID" value="KID48931.1"/>
    <property type="molecule type" value="Genomic_DNA"/>
</dbReference>